<evidence type="ECO:0000313" key="1">
    <source>
        <dbReference type="EMBL" id="KAK2943325.1"/>
    </source>
</evidence>
<dbReference type="EMBL" id="JARBJD010000352">
    <property type="protein sequence ID" value="KAK2943325.1"/>
    <property type="molecule type" value="Genomic_DNA"/>
</dbReference>
<reference evidence="1 2" key="1">
    <citation type="journal article" date="2022" name="bioRxiv">
        <title>Genomics of Preaxostyla Flagellates Illuminates Evolutionary Transitions and the Path Towards Mitochondrial Loss.</title>
        <authorList>
            <person name="Novak L.V.F."/>
            <person name="Treitli S.C."/>
            <person name="Pyrih J."/>
            <person name="Halakuc P."/>
            <person name="Pipaliya S.V."/>
            <person name="Vacek V."/>
            <person name="Brzon O."/>
            <person name="Soukal P."/>
            <person name="Eme L."/>
            <person name="Dacks J.B."/>
            <person name="Karnkowska A."/>
            <person name="Elias M."/>
            <person name="Hampl V."/>
        </authorList>
    </citation>
    <scope>NUCLEOTIDE SEQUENCE [LARGE SCALE GENOMIC DNA]</scope>
    <source>
        <strain evidence="1">NAU3</strain>
        <tissue evidence="1">Gut</tissue>
    </source>
</reference>
<gene>
    <name evidence="1" type="ORF">BLNAU_21750</name>
</gene>
<accession>A0ABQ9WV15</accession>
<evidence type="ECO:0000313" key="2">
    <source>
        <dbReference type="Proteomes" id="UP001281761"/>
    </source>
</evidence>
<dbReference type="SUPFAM" id="SSF48371">
    <property type="entry name" value="ARM repeat"/>
    <property type="match status" value="1"/>
</dbReference>
<keyword evidence="2" id="KW-1185">Reference proteome</keyword>
<organism evidence="1 2">
    <name type="scientific">Blattamonas nauphoetae</name>
    <dbReference type="NCBI Taxonomy" id="2049346"/>
    <lineage>
        <taxon>Eukaryota</taxon>
        <taxon>Metamonada</taxon>
        <taxon>Preaxostyla</taxon>
        <taxon>Oxymonadida</taxon>
        <taxon>Blattamonas</taxon>
    </lineage>
</organism>
<protein>
    <submittedName>
        <fullName evidence="1">Uncharacterized protein</fullName>
    </submittedName>
</protein>
<comment type="caution">
    <text evidence="1">The sequence shown here is derived from an EMBL/GenBank/DDBJ whole genome shotgun (WGS) entry which is preliminary data.</text>
</comment>
<sequence length="353" mass="39693">MTDLNTEIITSTDCPRAGLSSPCLSHTADCSPFLNWTDDQTESIDGWDVVFRSLVATVKLQPALDVSLEEKTVDFLEFVSSTFPNSLDLFLDSFASNSDESLTNFVQSIVVLISSPNLVITTAAMEMLRNLFVWCSNQVLLALVQADLIPQIINTLNPQSLSFAETVDLYTNLMITITNSLCLSTPTSLGYLAFEDGNEQQAVHEAVLKQVVVPPEKYICHLCVNRFSIIDEDQSKSFLSLLAQLLDISPSYQPTMNIVLHTPVILTIPSSLAFIEHDHSIWAFLYFMVDIQREWNEPRGKERQTSKVVNRMLRMEGIEDGIEEKLQNDPNNRGSWIVTSAIGWNHRQGMNRR</sequence>
<dbReference type="InterPro" id="IPR016024">
    <property type="entry name" value="ARM-type_fold"/>
</dbReference>
<name>A0ABQ9WV15_9EUKA</name>
<dbReference type="Proteomes" id="UP001281761">
    <property type="component" value="Unassembled WGS sequence"/>
</dbReference>
<proteinExistence type="predicted"/>